<accession>A0A4P9W6U2</accession>
<dbReference type="Proteomes" id="UP000269721">
    <property type="component" value="Unassembled WGS sequence"/>
</dbReference>
<dbReference type="AlphaFoldDB" id="A0A4P9W6U2"/>
<evidence type="ECO:0000313" key="1">
    <source>
        <dbReference type="EMBL" id="RKO87103.1"/>
    </source>
</evidence>
<name>A0A4P9W6U2_9FUNG</name>
<gene>
    <name evidence="1" type="ORF">BDK51DRAFT_39359</name>
</gene>
<evidence type="ECO:0000313" key="2">
    <source>
        <dbReference type="Proteomes" id="UP000269721"/>
    </source>
</evidence>
<dbReference type="PANTHER" id="PTHR48471:SF1">
    <property type="entry name" value="DDE TNP4 DOMAIN-CONTAINING PROTEIN"/>
    <property type="match status" value="1"/>
</dbReference>
<reference evidence="2" key="1">
    <citation type="journal article" date="2018" name="Nat. Microbiol.">
        <title>Leveraging single-cell genomics to expand the fungal tree of life.</title>
        <authorList>
            <person name="Ahrendt S.R."/>
            <person name="Quandt C.A."/>
            <person name="Ciobanu D."/>
            <person name="Clum A."/>
            <person name="Salamov A."/>
            <person name="Andreopoulos B."/>
            <person name="Cheng J.F."/>
            <person name="Woyke T."/>
            <person name="Pelin A."/>
            <person name="Henrissat B."/>
            <person name="Reynolds N.K."/>
            <person name="Benny G.L."/>
            <person name="Smith M.E."/>
            <person name="James T.Y."/>
            <person name="Grigoriev I.V."/>
        </authorList>
    </citation>
    <scope>NUCLEOTIDE SEQUENCE [LARGE SCALE GENOMIC DNA]</scope>
</reference>
<dbReference type="OrthoDB" id="2140478at2759"/>
<keyword evidence="2" id="KW-1185">Reference proteome</keyword>
<sequence>MHYTNRGHQGPFKRRNQDAQYAKEVTCAATMLQISIILFQTSLCVRHYLTTSCLVDPLHSFWHTLYAHRTNSNLILVIGFHRATFEDRLQTFSRFYIVGSGQERLACQGDLQARQSWLSPPLFLWDDGVPDFVRDVWRPPLHSVPCPCQCQDGSSKCPQGLKVLQDAQIRWPSFEQHQEWAHLSHAKELLLEGRWCLIDSKNYRVRAPTNAEKPNAMYNSETPRGKGRWFSSPVPCATGLMGRSSGASSNAITSLPQAVELGVGSTALVFPQLDQKLPYHFHVGGRRLANIYRLHNLRVHPVGITQIGTVFGWKEDLLYDLPDNLPHV</sequence>
<protein>
    <submittedName>
        <fullName evidence="1">Uncharacterized protein</fullName>
    </submittedName>
</protein>
<dbReference type="EMBL" id="KZ997679">
    <property type="protein sequence ID" value="RKO87103.1"/>
    <property type="molecule type" value="Genomic_DNA"/>
</dbReference>
<dbReference type="PANTHER" id="PTHR48471">
    <property type="entry name" value="DDE TNP4 DOMAIN-CONTAINING PROTEIN"/>
    <property type="match status" value="1"/>
</dbReference>
<proteinExistence type="predicted"/>
<organism evidence="1 2">
    <name type="scientific">Blyttiomyces helicus</name>
    <dbReference type="NCBI Taxonomy" id="388810"/>
    <lineage>
        <taxon>Eukaryota</taxon>
        <taxon>Fungi</taxon>
        <taxon>Fungi incertae sedis</taxon>
        <taxon>Chytridiomycota</taxon>
        <taxon>Chytridiomycota incertae sedis</taxon>
        <taxon>Chytridiomycetes</taxon>
        <taxon>Chytridiomycetes incertae sedis</taxon>
        <taxon>Blyttiomyces</taxon>
    </lineage>
</organism>